<evidence type="ECO:0000313" key="2">
    <source>
        <dbReference type="EMBL" id="RDI51514.1"/>
    </source>
</evidence>
<reference evidence="2 3" key="1">
    <citation type="submission" date="2018-07" db="EMBL/GenBank/DDBJ databases">
        <title>Genomic Encyclopedia of Type Strains, Phase IV (KMG-IV): sequencing the most valuable type-strain genomes for metagenomic binning, comparative biology and taxonomic classification.</title>
        <authorList>
            <person name="Goeker M."/>
        </authorList>
    </citation>
    <scope>NUCLEOTIDE SEQUENCE [LARGE SCALE GENOMIC DNA]</scope>
    <source>
        <strain evidence="2 3">DSM 14364</strain>
    </source>
</reference>
<dbReference type="Proteomes" id="UP000254925">
    <property type="component" value="Unassembled WGS sequence"/>
</dbReference>
<name>A0A370H5M6_9HYPH</name>
<keyword evidence="3" id="KW-1185">Reference proteome</keyword>
<proteinExistence type="predicted"/>
<feature type="domain" description="Peptidase C45 hydrolase" evidence="1">
    <location>
        <begin position="127"/>
        <end position="345"/>
    </location>
</feature>
<protein>
    <submittedName>
        <fullName evidence="2">Isopenicillin-N N-acyltransferase-like protein</fullName>
    </submittedName>
</protein>
<dbReference type="InterPro" id="IPR005079">
    <property type="entry name" value="Peptidase_C45_hydrolase"/>
</dbReference>
<sequence length="392" mass="43419">MTPSCPLIEVSGSPRERGRQYGEQAADRVRLGIQHYSDQLGRNDLTPEGIKALVRRFEPTIDRFDPTYLEEMRGIAEGAGVAFESVVLLNARTEILKLAQRPADERIVPDDDPDGCTGVVAMPEVTKDRRLIHAQNWDWKVECAETAVVLKIRRDDGPDILTFTEAGALARSGFNAAGIAITANYLETDRDYRRLGVPLALIRRKVLEQKQVAVSMQAVYATPKSAANNMIVSQANGIAIDFECAPDETFQVLPERGLIVHANHFQSPVALSKLKDTGIVNTPDSLYRDLRVRSLIEPHLGSITRDTVKNALFDDFETPWSVCRPPRKNLSSNLSATVAMIVMEPMLGIMEVAMLPALNRDFTTYKLDMEVQRPTVHAFPASTQATPIVKAV</sequence>
<dbReference type="InterPro" id="IPR047801">
    <property type="entry name" value="Peptidase_C45"/>
</dbReference>
<keyword evidence="2" id="KW-0808">Transferase</keyword>
<organism evidence="2 3">
    <name type="scientific">Microvirga subterranea</name>
    <dbReference type="NCBI Taxonomy" id="186651"/>
    <lineage>
        <taxon>Bacteria</taxon>
        <taxon>Pseudomonadati</taxon>
        <taxon>Pseudomonadota</taxon>
        <taxon>Alphaproteobacteria</taxon>
        <taxon>Hyphomicrobiales</taxon>
        <taxon>Methylobacteriaceae</taxon>
        <taxon>Microvirga</taxon>
    </lineage>
</organism>
<keyword evidence="2" id="KW-0012">Acyltransferase</keyword>
<dbReference type="GO" id="GO:0016746">
    <property type="term" value="F:acyltransferase activity"/>
    <property type="evidence" value="ECO:0007669"/>
    <property type="project" value="UniProtKB-KW"/>
</dbReference>
<evidence type="ECO:0000259" key="1">
    <source>
        <dbReference type="Pfam" id="PF03417"/>
    </source>
</evidence>
<evidence type="ECO:0000313" key="3">
    <source>
        <dbReference type="Proteomes" id="UP000254925"/>
    </source>
</evidence>
<accession>A0A370H5M6</accession>
<dbReference type="OrthoDB" id="8109453at2"/>
<dbReference type="NCBIfam" id="NF040521">
    <property type="entry name" value="C45_proenzyme"/>
    <property type="match status" value="1"/>
</dbReference>
<dbReference type="PANTHER" id="PTHR34180:SF1">
    <property type="entry name" value="BETA-ALANYL-DOPAMINE_CARCININE HYDROLASE"/>
    <property type="match status" value="1"/>
</dbReference>
<dbReference type="PANTHER" id="PTHR34180">
    <property type="entry name" value="PEPTIDASE C45"/>
    <property type="match status" value="1"/>
</dbReference>
<dbReference type="Gene3D" id="1.10.10.2120">
    <property type="match status" value="1"/>
</dbReference>
<dbReference type="Pfam" id="PF03417">
    <property type="entry name" value="AAT"/>
    <property type="match status" value="1"/>
</dbReference>
<dbReference type="EMBL" id="QQBB01000017">
    <property type="protein sequence ID" value="RDI51514.1"/>
    <property type="molecule type" value="Genomic_DNA"/>
</dbReference>
<dbReference type="AlphaFoldDB" id="A0A370H5M6"/>
<dbReference type="RefSeq" id="WP_114773103.1">
    <property type="nucleotide sequence ID" value="NZ_QQBB01000017.1"/>
</dbReference>
<dbReference type="Gene3D" id="3.60.60.10">
    <property type="entry name" value="Penicillin V Acylase, Chain A"/>
    <property type="match status" value="1"/>
</dbReference>
<gene>
    <name evidence="2" type="ORF">DES45_11745</name>
</gene>
<dbReference type="InterPro" id="IPR047794">
    <property type="entry name" value="C45_proenzyme-like"/>
</dbReference>
<comment type="caution">
    <text evidence="2">The sequence shown here is derived from an EMBL/GenBank/DDBJ whole genome shotgun (WGS) entry which is preliminary data.</text>
</comment>